<evidence type="ECO:0000313" key="5">
    <source>
        <dbReference type="Proteomes" id="UP000272888"/>
    </source>
</evidence>
<dbReference type="GO" id="GO:0008270">
    <property type="term" value="F:zinc ion binding"/>
    <property type="evidence" value="ECO:0007669"/>
    <property type="project" value="UniProtKB-UniRule"/>
</dbReference>
<dbReference type="InterPro" id="IPR059188">
    <property type="entry name" value="Znf_CLPX-like"/>
</dbReference>
<dbReference type="SUPFAM" id="SSF52540">
    <property type="entry name" value="P-loop containing nucleoside triphosphate hydrolases"/>
    <property type="match status" value="1"/>
</dbReference>
<gene>
    <name evidence="4" type="ORF">D7V93_31450</name>
</gene>
<dbReference type="SUPFAM" id="SSF48452">
    <property type="entry name" value="TPR-like"/>
    <property type="match status" value="1"/>
</dbReference>
<feature type="compositionally biased region" description="Basic and acidic residues" evidence="2">
    <location>
        <begin position="212"/>
        <end position="226"/>
    </location>
</feature>
<feature type="compositionally biased region" description="Acidic residues" evidence="2">
    <location>
        <begin position="179"/>
        <end position="189"/>
    </location>
</feature>
<evidence type="ECO:0000313" key="4">
    <source>
        <dbReference type="EMBL" id="RKH49757.1"/>
    </source>
</evidence>
<sequence>MADNPRELIRAAQAAELQGDMTRAADCLEQAAALYQKSGHTSRASQLLRQARQLKSRSPDVSPAFAAAMAAGKDAVGFRSLSSQPWSDAVSAAFNDKAEAGAQGDLPPLSDPGADDPAVLHPSGRHDAVAPGVKVSTEAAGLPRLAQRIAAVGAGSPSPAAGGPPHAPASEAAPRSEPEPEDADDDSDDVIVPGGLLRPLEEDEGPAPSAPERGRRREKRLIERGPTRADPALDAWCSFCCRPRGEVGDLVAGPAGAFICKGCLGESQGLLGDVVPPPVRKPVEAHEPAAGVEMVGHDEVRTLLERTLQAGARCMLLVGPEGCGKSIFLQALERRGQGVLTSVELLESTAGTAPLLVEDVDRLEPGAQAALVAFIASHPERAVVMSARGAVSSLGLWVRGEGGSLPVPTTAGLTEAVQGSIPVSLLERVQVLLPVRRPTVPELVEVARRSLALRRPVVSLSEEVLGAFAAEAVRSPRAGHELRALLSRVYAGTWSLESAQTPAAPTRGGRKGTP</sequence>
<evidence type="ECO:0000256" key="1">
    <source>
        <dbReference type="PROSITE-ProRule" id="PRU01250"/>
    </source>
</evidence>
<protein>
    <recommendedName>
        <fullName evidence="3">ClpX-type ZB domain-containing protein</fullName>
    </recommendedName>
</protein>
<proteinExistence type="inferred from homology"/>
<comment type="caution">
    <text evidence="4">The sequence shown here is derived from an EMBL/GenBank/DDBJ whole genome shotgun (WGS) entry which is preliminary data.</text>
</comment>
<dbReference type="InterPro" id="IPR010603">
    <property type="entry name" value="Znf_CppX_C4"/>
</dbReference>
<reference evidence="5" key="1">
    <citation type="submission" date="2018-09" db="EMBL/GenBank/DDBJ databases">
        <authorList>
            <person name="Livingstone P.G."/>
            <person name="Whitworth D.E."/>
        </authorList>
    </citation>
    <scope>NUCLEOTIDE SEQUENCE [LARGE SCALE GENOMIC DNA]</scope>
    <source>
        <strain evidence="5">CA051B</strain>
    </source>
</reference>
<dbReference type="Proteomes" id="UP000272888">
    <property type="component" value="Unassembled WGS sequence"/>
</dbReference>
<dbReference type="GO" id="GO:0051082">
    <property type="term" value="F:unfolded protein binding"/>
    <property type="evidence" value="ECO:0007669"/>
    <property type="project" value="UniProtKB-UniRule"/>
</dbReference>
<feature type="region of interest" description="Disordered" evidence="2">
    <location>
        <begin position="100"/>
        <end position="131"/>
    </location>
</feature>
<dbReference type="InterPro" id="IPR011990">
    <property type="entry name" value="TPR-like_helical_dom_sf"/>
</dbReference>
<dbReference type="AlphaFoldDB" id="A0A3A8NZL5"/>
<dbReference type="InterPro" id="IPR038366">
    <property type="entry name" value="Znf_CppX_C4_sf"/>
</dbReference>
<accession>A0A3A8NZL5</accession>
<feature type="binding site" evidence="1">
    <location>
        <position position="260"/>
    </location>
    <ligand>
        <name>Zn(2+)</name>
        <dbReference type="ChEBI" id="CHEBI:29105"/>
    </ligand>
</feature>
<organism evidence="4 5">
    <name type="scientific">Corallococcus llansteffanensis</name>
    <dbReference type="NCBI Taxonomy" id="2316731"/>
    <lineage>
        <taxon>Bacteria</taxon>
        <taxon>Pseudomonadati</taxon>
        <taxon>Myxococcota</taxon>
        <taxon>Myxococcia</taxon>
        <taxon>Myxococcales</taxon>
        <taxon>Cystobacterineae</taxon>
        <taxon>Myxococcaceae</taxon>
        <taxon>Corallococcus</taxon>
    </lineage>
</organism>
<feature type="binding site" evidence="1">
    <location>
        <position position="263"/>
    </location>
    <ligand>
        <name>Zn(2+)</name>
        <dbReference type="ChEBI" id="CHEBI:29105"/>
    </ligand>
</feature>
<keyword evidence="5" id="KW-1185">Reference proteome</keyword>
<evidence type="ECO:0000256" key="2">
    <source>
        <dbReference type="SAM" id="MobiDB-lite"/>
    </source>
</evidence>
<keyword evidence="1" id="KW-0862">Zinc</keyword>
<feature type="domain" description="ClpX-type ZB" evidence="3">
    <location>
        <begin position="223"/>
        <end position="279"/>
    </location>
</feature>
<dbReference type="Gene3D" id="6.20.220.10">
    <property type="entry name" value="ClpX chaperone, C4-type zinc finger domain"/>
    <property type="match status" value="1"/>
</dbReference>
<name>A0A3A8NZL5_9BACT</name>
<keyword evidence="1" id="KW-0143">Chaperone</keyword>
<feature type="compositionally biased region" description="Low complexity" evidence="2">
    <location>
        <begin position="154"/>
        <end position="175"/>
    </location>
</feature>
<keyword evidence="1" id="KW-0479">Metal-binding</keyword>
<evidence type="ECO:0000259" key="3">
    <source>
        <dbReference type="PROSITE" id="PS51902"/>
    </source>
</evidence>
<feature type="region of interest" description="Disordered" evidence="2">
    <location>
        <begin position="154"/>
        <end position="226"/>
    </location>
</feature>
<feature type="binding site" evidence="1">
    <location>
        <position position="237"/>
    </location>
    <ligand>
        <name>Zn(2+)</name>
        <dbReference type="ChEBI" id="CHEBI:29105"/>
    </ligand>
</feature>
<dbReference type="EMBL" id="RAWB01000448">
    <property type="protein sequence ID" value="RKH49757.1"/>
    <property type="molecule type" value="Genomic_DNA"/>
</dbReference>
<feature type="binding site" evidence="1">
    <location>
        <position position="240"/>
    </location>
    <ligand>
        <name>Zn(2+)</name>
        <dbReference type="ChEBI" id="CHEBI:29105"/>
    </ligand>
</feature>
<dbReference type="GO" id="GO:0046983">
    <property type="term" value="F:protein dimerization activity"/>
    <property type="evidence" value="ECO:0007669"/>
    <property type="project" value="UniProtKB-UniRule"/>
</dbReference>
<dbReference type="PROSITE" id="PS51902">
    <property type="entry name" value="CLPX_ZB"/>
    <property type="match status" value="1"/>
</dbReference>
<comment type="similarity">
    <text evidence="1">Belongs to the ClpX chaperone family.</text>
</comment>
<dbReference type="Pfam" id="PF06689">
    <property type="entry name" value="zf-C4_ClpX"/>
    <property type="match status" value="1"/>
</dbReference>
<dbReference type="RefSeq" id="WP_120646897.1">
    <property type="nucleotide sequence ID" value="NZ_RAWB01000448.1"/>
</dbReference>
<dbReference type="InterPro" id="IPR027417">
    <property type="entry name" value="P-loop_NTPase"/>
</dbReference>
<dbReference type="SMART" id="SM00994">
    <property type="entry name" value="zf-C4_ClpX"/>
    <property type="match status" value="1"/>
</dbReference>
<dbReference type="GO" id="GO:0006457">
    <property type="term" value="P:protein folding"/>
    <property type="evidence" value="ECO:0007669"/>
    <property type="project" value="UniProtKB-UniRule"/>
</dbReference>